<sequence length="406" mass="45862">MNKYKILKGKLTQYHQEHLLSFFHQLKPGEQEKLLEQIEGIDLQEMEVASRQFTSHRIQQQAKITPIDYESMPHLSKTRRKKLEECGLERIKAGKVAVLLLAGGQGTRLGHDGPKGTVSLGDSSDQSLFALQAKRLRAVEEKAGAKIPWYIMTSPSNDDETKAFFTKNDYFQCDPKQIYFFQQELIPTITSAGKMILESQSEISMAPNGNGGLFSSMKSSGVWDDLQEKEIDWVFLNNIDNALVQVADPLFIGFAEESGAEISSKAVRKRSPDEKVGLLCLANGRPSVVEYSELDAKEVIDQMLINANMGIHLFHITFLEKAINSSLPYHFAHKVIPLIDEYGQHVQVNSPNGYKLEKFYFDVFPLAEKMSVLQVEREKEFAPVKQKTGEDSLESARKRLFKNTKA</sequence>
<evidence type="ECO:0000256" key="1">
    <source>
        <dbReference type="ARBA" id="ARBA00010401"/>
    </source>
</evidence>
<feature type="region of interest" description="Disordered" evidence="4">
    <location>
        <begin position="384"/>
        <end position="406"/>
    </location>
</feature>
<dbReference type="CDD" id="cd04193">
    <property type="entry name" value="UDPGlcNAc_PPase"/>
    <property type="match status" value="1"/>
</dbReference>
<organism evidence="5 6">
    <name type="scientific">Lederbergia galactosidilytica</name>
    <dbReference type="NCBI Taxonomy" id="217031"/>
    <lineage>
        <taxon>Bacteria</taxon>
        <taxon>Bacillati</taxon>
        <taxon>Bacillota</taxon>
        <taxon>Bacilli</taxon>
        <taxon>Bacillales</taxon>
        <taxon>Bacillaceae</taxon>
        <taxon>Lederbergia</taxon>
    </lineage>
</organism>
<protein>
    <recommendedName>
        <fullName evidence="7">UDP-N-acetylglucosamine pyrophosphorylase</fullName>
    </recommendedName>
</protein>
<comment type="caution">
    <text evidence="5">The sequence shown here is derived from an EMBL/GenBank/DDBJ whole genome shotgun (WGS) entry which is preliminary data.</text>
</comment>
<dbReference type="PANTHER" id="PTHR11952:SF2">
    <property type="entry name" value="LD24639P"/>
    <property type="match status" value="1"/>
</dbReference>
<dbReference type="InterPro" id="IPR039741">
    <property type="entry name" value="UDP-sugar_pyrophosphorylase"/>
</dbReference>
<evidence type="ECO:0000256" key="4">
    <source>
        <dbReference type="SAM" id="MobiDB-lite"/>
    </source>
</evidence>
<name>A0A177ZKK2_9BACI</name>
<dbReference type="PANTHER" id="PTHR11952">
    <property type="entry name" value="UDP- GLUCOSE PYROPHOSPHORYLASE"/>
    <property type="match status" value="1"/>
</dbReference>
<proteinExistence type="inferred from homology"/>
<dbReference type="AlphaFoldDB" id="A0A177ZKK2"/>
<dbReference type="PATRIC" id="fig|217031.6.peg.3375"/>
<dbReference type="Proteomes" id="UP000077881">
    <property type="component" value="Unassembled WGS sequence"/>
</dbReference>
<dbReference type="STRING" id="217031.ABB05_15645"/>
<dbReference type="RefSeq" id="WP_057982893.1">
    <property type="nucleotide sequence ID" value="NZ_LDJR01000056.1"/>
</dbReference>
<dbReference type="EMBL" id="LDJR01000056">
    <property type="protein sequence ID" value="OAK68507.1"/>
    <property type="molecule type" value="Genomic_DNA"/>
</dbReference>
<dbReference type="OrthoDB" id="9806910at2"/>
<dbReference type="Gene3D" id="3.90.550.10">
    <property type="entry name" value="Spore Coat Polysaccharide Biosynthesis Protein SpsA, Chain A"/>
    <property type="match status" value="1"/>
</dbReference>
<keyword evidence="6" id="KW-1185">Reference proteome</keyword>
<feature type="compositionally biased region" description="Basic and acidic residues" evidence="4">
    <location>
        <begin position="384"/>
        <end position="397"/>
    </location>
</feature>
<evidence type="ECO:0000313" key="5">
    <source>
        <dbReference type="EMBL" id="OAK68507.1"/>
    </source>
</evidence>
<dbReference type="InterPro" id="IPR002618">
    <property type="entry name" value="UDPGP_fam"/>
</dbReference>
<accession>A0A177ZKK2</accession>
<dbReference type="SUPFAM" id="SSF53448">
    <property type="entry name" value="Nucleotide-diphospho-sugar transferases"/>
    <property type="match status" value="1"/>
</dbReference>
<reference evidence="5 6" key="1">
    <citation type="submission" date="2015-05" db="EMBL/GenBank/DDBJ databases">
        <title>Comparison of genome.</title>
        <authorList>
            <person name="Zheng Z."/>
            <person name="Sun M."/>
        </authorList>
    </citation>
    <scope>NUCLEOTIDE SEQUENCE [LARGE SCALE GENOMIC DNA]</scope>
    <source>
        <strain evidence="5 6">G25-74</strain>
    </source>
</reference>
<gene>
    <name evidence="5" type="ORF">ABB05_15645</name>
</gene>
<dbReference type="InterPro" id="IPR029044">
    <property type="entry name" value="Nucleotide-diphossugar_trans"/>
</dbReference>
<evidence type="ECO:0008006" key="7">
    <source>
        <dbReference type="Google" id="ProtNLM"/>
    </source>
</evidence>
<keyword evidence="3" id="KW-0548">Nucleotidyltransferase</keyword>
<evidence type="ECO:0000256" key="2">
    <source>
        <dbReference type="ARBA" id="ARBA00022679"/>
    </source>
</evidence>
<dbReference type="Pfam" id="PF01704">
    <property type="entry name" value="UDPGP"/>
    <property type="match status" value="1"/>
</dbReference>
<evidence type="ECO:0000313" key="6">
    <source>
        <dbReference type="Proteomes" id="UP000077881"/>
    </source>
</evidence>
<evidence type="ECO:0000256" key="3">
    <source>
        <dbReference type="ARBA" id="ARBA00022695"/>
    </source>
</evidence>
<keyword evidence="2" id="KW-0808">Transferase</keyword>
<comment type="similarity">
    <text evidence="1">Belongs to the UDPGP type 1 family.</text>
</comment>
<dbReference type="GO" id="GO:0070569">
    <property type="term" value="F:uridylyltransferase activity"/>
    <property type="evidence" value="ECO:0007669"/>
    <property type="project" value="InterPro"/>
</dbReference>